<protein>
    <submittedName>
        <fullName evidence="1">Uncharacterized protein</fullName>
    </submittedName>
</protein>
<sequence>MIFDSIYDDGERRLSPREQETANFAVRGAMVCSIRRPRVWTL</sequence>
<accession>A0ABP2HVV9</accession>
<organism evidence="1 2">
    <name type="scientific">Pyramidobacter piscolens W5455</name>
    <dbReference type="NCBI Taxonomy" id="352165"/>
    <lineage>
        <taxon>Bacteria</taxon>
        <taxon>Thermotogati</taxon>
        <taxon>Synergistota</taxon>
        <taxon>Synergistia</taxon>
        <taxon>Synergistales</taxon>
        <taxon>Dethiosulfovibrionaceae</taxon>
        <taxon>Pyramidobacter</taxon>
    </lineage>
</organism>
<keyword evidence="2" id="KW-1185">Reference proteome</keyword>
<gene>
    <name evidence="1" type="ORF">HMPREF7215_2757</name>
</gene>
<proteinExistence type="predicted"/>
<dbReference type="RefSeq" id="WP_009164220.1">
    <property type="nucleotide sequence ID" value="NZ_ADFP01000046.1"/>
</dbReference>
<evidence type="ECO:0000313" key="2">
    <source>
        <dbReference type="Proteomes" id="UP000006462"/>
    </source>
</evidence>
<name>A0ABP2HVV9_9BACT</name>
<evidence type="ECO:0000313" key="1">
    <source>
        <dbReference type="EMBL" id="EFB91321.1"/>
    </source>
</evidence>
<dbReference type="Proteomes" id="UP000006462">
    <property type="component" value="Unassembled WGS sequence"/>
</dbReference>
<dbReference type="EMBL" id="ADFP01000046">
    <property type="protein sequence ID" value="EFB91321.1"/>
    <property type="molecule type" value="Genomic_DNA"/>
</dbReference>
<reference evidence="1 2" key="1">
    <citation type="submission" date="2009-12" db="EMBL/GenBank/DDBJ databases">
        <authorList>
            <person name="Shrivastava S."/>
            <person name="Madupu R."/>
            <person name="Durkin A.S."/>
            <person name="Torralba M."/>
            <person name="Methe B."/>
            <person name="Sutton G.G."/>
            <person name="Strausberg R.L."/>
            <person name="Nelson K.E."/>
        </authorList>
    </citation>
    <scope>NUCLEOTIDE SEQUENCE [LARGE SCALE GENOMIC DNA]</scope>
    <source>
        <strain evidence="1 2">W5455</strain>
    </source>
</reference>
<comment type="caution">
    <text evidence="1">The sequence shown here is derived from an EMBL/GenBank/DDBJ whole genome shotgun (WGS) entry which is preliminary data.</text>
</comment>